<feature type="compositionally biased region" description="Basic and acidic residues" evidence="1">
    <location>
        <begin position="94"/>
        <end position="105"/>
    </location>
</feature>
<feature type="compositionally biased region" description="Pro residues" evidence="1">
    <location>
        <begin position="286"/>
        <end position="299"/>
    </location>
</feature>
<gene>
    <name evidence="2" type="ORF">Pmar_PMAR017094</name>
</gene>
<organism evidence="3">
    <name type="scientific">Perkinsus marinus (strain ATCC 50983 / TXsc)</name>
    <dbReference type="NCBI Taxonomy" id="423536"/>
    <lineage>
        <taxon>Eukaryota</taxon>
        <taxon>Sar</taxon>
        <taxon>Alveolata</taxon>
        <taxon>Perkinsozoa</taxon>
        <taxon>Perkinsea</taxon>
        <taxon>Perkinsida</taxon>
        <taxon>Perkinsidae</taxon>
        <taxon>Perkinsus</taxon>
    </lineage>
</organism>
<dbReference type="GeneID" id="9049978"/>
<evidence type="ECO:0000313" key="3">
    <source>
        <dbReference type="Proteomes" id="UP000007800"/>
    </source>
</evidence>
<evidence type="ECO:0000256" key="1">
    <source>
        <dbReference type="SAM" id="MobiDB-lite"/>
    </source>
</evidence>
<name>C5LSJ5_PERM5</name>
<feature type="region of interest" description="Disordered" evidence="1">
    <location>
        <begin position="404"/>
        <end position="436"/>
    </location>
</feature>
<dbReference type="OrthoDB" id="10493765at2759"/>
<dbReference type="Proteomes" id="UP000007800">
    <property type="component" value="Unassembled WGS sequence"/>
</dbReference>
<protein>
    <submittedName>
        <fullName evidence="2">Uncharacterized protein</fullName>
    </submittedName>
</protein>
<feature type="compositionally biased region" description="Basic residues" evidence="1">
    <location>
        <begin position="1"/>
        <end position="19"/>
    </location>
</feature>
<feature type="compositionally biased region" description="Basic and acidic residues" evidence="1">
    <location>
        <begin position="32"/>
        <end position="47"/>
    </location>
</feature>
<dbReference type="AlphaFoldDB" id="C5LSJ5"/>
<accession>C5LSJ5</accession>
<feature type="compositionally biased region" description="Basic residues" evidence="1">
    <location>
        <begin position="126"/>
        <end position="137"/>
    </location>
</feature>
<reference evidence="2 3" key="1">
    <citation type="submission" date="2008-07" db="EMBL/GenBank/DDBJ databases">
        <authorList>
            <person name="El-Sayed N."/>
            <person name="Caler E."/>
            <person name="Inman J."/>
            <person name="Amedeo P."/>
            <person name="Hass B."/>
            <person name="Wortman J."/>
        </authorList>
    </citation>
    <scope>NUCLEOTIDE SEQUENCE [LARGE SCALE GENOMIC DNA]</scope>
    <source>
        <strain evidence="3">ATCC 50983 / TXsc</strain>
    </source>
</reference>
<feature type="region of interest" description="Disordered" evidence="1">
    <location>
        <begin position="88"/>
        <end position="175"/>
    </location>
</feature>
<evidence type="ECO:0000313" key="2">
    <source>
        <dbReference type="EMBL" id="EER00236.1"/>
    </source>
</evidence>
<dbReference type="EMBL" id="GG685191">
    <property type="protein sequence ID" value="EER00236.1"/>
    <property type="molecule type" value="Genomic_DNA"/>
</dbReference>
<dbReference type="InParanoid" id="C5LSJ5"/>
<feature type="compositionally biased region" description="Basic and acidic residues" evidence="1">
    <location>
        <begin position="413"/>
        <end position="436"/>
    </location>
</feature>
<feature type="region of interest" description="Disordered" evidence="1">
    <location>
        <begin position="194"/>
        <end position="230"/>
    </location>
</feature>
<feature type="compositionally biased region" description="Basic and acidic residues" evidence="1">
    <location>
        <begin position="115"/>
        <end position="125"/>
    </location>
</feature>
<feature type="region of interest" description="Disordered" evidence="1">
    <location>
        <begin position="286"/>
        <end position="312"/>
    </location>
</feature>
<keyword evidence="3" id="KW-1185">Reference proteome</keyword>
<dbReference type="RefSeq" id="XP_002767518.1">
    <property type="nucleotide sequence ID" value="XM_002767472.1"/>
</dbReference>
<proteinExistence type="predicted"/>
<sequence length="436" mass="46216">MPRKASGKGRRRASAKSKGKKDSSSSTVTVVTERRTLLRPENAEKDSTFSPWIRWLNTLMRTVPPGDLPEIIELLRKAKVEYTQTIYTGPYGGDHSEKEEPKEEPMTTGHGVATVKDEVKEEGMPKRKRGRPRKSVAKPKEGPPILAPSGGSEGEAAPKKARVARLDDSPTSSIEYDTLGPLEVVARPPQPSLDKTLNDMPDNANGHVACTERVQPPPPPRMTHPGSIAKAVPSANMPKAASMPPLSRLPPGPLASHAASPALAYAFLLHQAALKQYQQVVRTTPPIVPRPAKVPPPEAPARGSRGEGSQEQQNALLVQQLKSLVAANQKVWGSSLQGQPGGGKAASCSTVVGQCHGKFSGHADGRISAVAGNRTQGLLAPKVDRLSGNPVSAAAVKKLDRAPVSLIPSASGDSREQCEKDGKKGSREDEAADGHG</sequence>
<feature type="region of interest" description="Disordered" evidence="1">
    <location>
        <begin position="1"/>
        <end position="50"/>
    </location>
</feature>